<feature type="region of interest" description="Disordered" evidence="1">
    <location>
        <begin position="401"/>
        <end position="420"/>
    </location>
</feature>
<feature type="non-terminal residue" evidence="2">
    <location>
        <position position="420"/>
    </location>
</feature>
<reference evidence="2" key="1">
    <citation type="submission" date="2020-02" db="EMBL/GenBank/DDBJ databases">
        <authorList>
            <person name="Meier V. D."/>
        </authorList>
    </citation>
    <scope>NUCLEOTIDE SEQUENCE</scope>
    <source>
        <strain evidence="2">AVDCRST_MAG04</strain>
    </source>
</reference>
<feature type="compositionally biased region" description="Low complexity" evidence="1">
    <location>
        <begin position="185"/>
        <end position="194"/>
    </location>
</feature>
<dbReference type="AlphaFoldDB" id="A0A6J4H7F2"/>
<name>A0A6J4H7F2_9PROT</name>
<feature type="non-terminal residue" evidence="2">
    <location>
        <position position="1"/>
    </location>
</feature>
<sequence length="420" mass="44430">EPRPGRRLRRLDDRRGPGGARLGHRLRRRAALGRADAVAAGGAADVRADPVLPDAGAALLHPRRHADHGRQAGRGAAALLRRDHAAAARRRALHNGGRLGGVRRRVRERGGQRQRARLRADPLAEAPGLPGGAVRGEQRDLRRDRHPDPALDPDDPLRCGQRRLHRRPVHGRRAARHPHGGGLRGRLLVAGAAPRHGRGRDPARPAPPRPARGAGLAGAGPAGVDPGRAALRLRHADRDRGDGGALRAPHGPVPLPRHVLGPLPQGDDRRGHRHRHRHDGHHGQRGGELDPHLRPGAAALRRVGLHHPARALAGDPGDEPDHAGDRRPARPGARHPAAGADLRAAGAADRDGPAAARAGDGAQPGHRALHAAGGHHAVHLDHHRRQHDGRDHEGALAVLRGGDRPAAGGELHTGTDDPVL</sequence>
<feature type="region of interest" description="Disordered" evidence="1">
    <location>
        <begin position="310"/>
        <end position="368"/>
    </location>
</feature>
<protein>
    <submittedName>
        <fullName evidence="2">TRAP-type C4-dicarboxylate transport system, large permease component</fullName>
    </submittedName>
</protein>
<feature type="region of interest" description="Disordered" evidence="1">
    <location>
        <begin position="373"/>
        <end position="392"/>
    </location>
</feature>
<dbReference type="EMBL" id="CADCTL010000030">
    <property type="protein sequence ID" value="CAA9216931.1"/>
    <property type="molecule type" value="Genomic_DNA"/>
</dbReference>
<feature type="compositionally biased region" description="Basic residues" evidence="1">
    <location>
        <begin position="101"/>
        <end position="117"/>
    </location>
</feature>
<proteinExistence type="predicted"/>
<feature type="compositionally biased region" description="Low complexity" evidence="1">
    <location>
        <begin position="330"/>
        <end position="368"/>
    </location>
</feature>
<evidence type="ECO:0000256" key="1">
    <source>
        <dbReference type="SAM" id="MobiDB-lite"/>
    </source>
</evidence>
<gene>
    <name evidence="2" type="ORF">AVDCRST_MAG04-434</name>
</gene>
<feature type="compositionally biased region" description="Basic residues" evidence="1">
    <location>
        <begin position="160"/>
        <end position="179"/>
    </location>
</feature>
<feature type="region of interest" description="Disordered" evidence="1">
    <location>
        <begin position="61"/>
        <end position="227"/>
    </location>
</feature>
<feature type="compositionally biased region" description="Basic residues" evidence="1">
    <location>
        <begin position="271"/>
        <end position="280"/>
    </location>
</feature>
<feature type="compositionally biased region" description="Basic and acidic residues" evidence="1">
    <location>
        <begin position="1"/>
        <end position="16"/>
    </location>
</feature>
<accession>A0A6J4H7F2</accession>
<feature type="region of interest" description="Disordered" evidence="1">
    <location>
        <begin position="1"/>
        <end position="21"/>
    </location>
</feature>
<feature type="compositionally biased region" description="Basic and acidic residues" evidence="1">
    <location>
        <begin position="319"/>
        <end position="328"/>
    </location>
</feature>
<feature type="region of interest" description="Disordered" evidence="1">
    <location>
        <begin position="239"/>
        <end position="293"/>
    </location>
</feature>
<evidence type="ECO:0000313" key="2">
    <source>
        <dbReference type="EMBL" id="CAA9216931.1"/>
    </source>
</evidence>
<feature type="compositionally biased region" description="Basic and acidic residues" evidence="1">
    <location>
        <begin position="136"/>
        <end position="149"/>
    </location>
</feature>
<feature type="compositionally biased region" description="Basic and acidic residues" evidence="1">
    <location>
        <begin position="281"/>
        <end position="293"/>
    </location>
</feature>
<organism evidence="2">
    <name type="scientific">uncultured Acetobacteraceae bacterium</name>
    <dbReference type="NCBI Taxonomy" id="169975"/>
    <lineage>
        <taxon>Bacteria</taxon>
        <taxon>Pseudomonadati</taxon>
        <taxon>Pseudomonadota</taxon>
        <taxon>Alphaproteobacteria</taxon>
        <taxon>Acetobacterales</taxon>
        <taxon>Acetobacteraceae</taxon>
        <taxon>environmental samples</taxon>
    </lineage>
</organism>